<dbReference type="InterPro" id="IPR001747">
    <property type="entry name" value="Vitellogenin_N"/>
</dbReference>
<proteinExistence type="predicted"/>
<keyword evidence="1" id="KW-0732">Signal</keyword>
<evidence type="ECO:0000256" key="4">
    <source>
        <dbReference type="SAM" id="MobiDB-lite"/>
    </source>
</evidence>
<dbReference type="PROSITE" id="PS51211">
    <property type="entry name" value="VITELLOGENIN"/>
    <property type="match status" value="1"/>
</dbReference>
<dbReference type="PANTHER" id="PTHR23345:SF15">
    <property type="entry name" value="VITELLOGENIN 1-RELATED"/>
    <property type="match status" value="1"/>
</dbReference>
<dbReference type="InterPro" id="IPR050733">
    <property type="entry name" value="Vitellogenin/Apolipophorin"/>
</dbReference>
<evidence type="ECO:0000259" key="5">
    <source>
        <dbReference type="PROSITE" id="PS51211"/>
    </source>
</evidence>
<name>A0A7R9NXP1_9NEOP</name>
<organism evidence="6">
    <name type="scientific">Timema tahoe</name>
    <dbReference type="NCBI Taxonomy" id="61484"/>
    <lineage>
        <taxon>Eukaryota</taxon>
        <taxon>Metazoa</taxon>
        <taxon>Ecdysozoa</taxon>
        <taxon>Arthropoda</taxon>
        <taxon>Hexapoda</taxon>
        <taxon>Insecta</taxon>
        <taxon>Pterygota</taxon>
        <taxon>Neoptera</taxon>
        <taxon>Polyneoptera</taxon>
        <taxon>Phasmatodea</taxon>
        <taxon>Timematodea</taxon>
        <taxon>Timematoidea</taxon>
        <taxon>Timematidae</taxon>
        <taxon>Timema</taxon>
    </lineage>
</organism>
<dbReference type="EMBL" id="OE003336">
    <property type="protein sequence ID" value="CAD7460028.1"/>
    <property type="molecule type" value="Genomic_DNA"/>
</dbReference>
<gene>
    <name evidence="6" type="ORF">TTEB3V08_LOCUS7974</name>
</gene>
<dbReference type="InterPro" id="IPR015816">
    <property type="entry name" value="Vitellinogen_b-sht_N"/>
</dbReference>
<dbReference type="InterPro" id="IPR015819">
    <property type="entry name" value="Lipid_transp_b-sht_shell"/>
</dbReference>
<feature type="domain" description="Vitellogenin" evidence="5">
    <location>
        <begin position="293"/>
        <end position="693"/>
    </location>
</feature>
<evidence type="ECO:0000256" key="3">
    <source>
        <dbReference type="PROSITE-ProRule" id="PRU00557"/>
    </source>
</evidence>
<protein>
    <recommendedName>
        <fullName evidence="5">Vitellogenin domain-containing protein</fullName>
    </recommendedName>
</protein>
<feature type="disulfide bond" evidence="3">
    <location>
        <begin position="505"/>
        <end position="531"/>
    </location>
</feature>
<comment type="caution">
    <text evidence="3">Lacks conserved residue(s) required for the propagation of feature annotation.</text>
</comment>
<feature type="region of interest" description="Disordered" evidence="4">
    <location>
        <begin position="357"/>
        <end position="385"/>
    </location>
</feature>
<evidence type="ECO:0000256" key="1">
    <source>
        <dbReference type="ARBA" id="ARBA00022729"/>
    </source>
</evidence>
<reference evidence="6" key="1">
    <citation type="submission" date="2020-11" db="EMBL/GenBank/DDBJ databases">
        <authorList>
            <person name="Tran Van P."/>
        </authorList>
    </citation>
    <scope>NUCLEOTIDE SEQUENCE</scope>
</reference>
<dbReference type="PANTHER" id="PTHR23345">
    <property type="entry name" value="VITELLOGENIN-RELATED"/>
    <property type="match status" value="1"/>
</dbReference>
<dbReference type="GO" id="GO:0005319">
    <property type="term" value="F:lipid transporter activity"/>
    <property type="evidence" value="ECO:0007669"/>
    <property type="project" value="InterPro"/>
</dbReference>
<dbReference type="SUPFAM" id="SSF56968">
    <property type="entry name" value="Lipovitellin-phosvitin complex, beta-sheet shell regions"/>
    <property type="match status" value="1"/>
</dbReference>
<dbReference type="Gene3D" id="2.30.230.10">
    <property type="entry name" value="Lipovitellin, beta-sheet shell regions, chain A"/>
    <property type="match status" value="1"/>
</dbReference>
<keyword evidence="3" id="KW-1015">Disulfide bond</keyword>
<dbReference type="AlphaFoldDB" id="A0A7R9NXP1"/>
<keyword evidence="2" id="KW-0758">Storage protein</keyword>
<sequence length="693" mass="75994">MEVVELQVSPPILVSQLASVSQLFPVSQLVLVSQLASVSQLFPVSQLVLVSQLVPVSQLFPVSPASPCIPASPCTGNTGIFNIPCSSLLVFQGTGNTGIFNIPCSSLLVFQETTEGHISTLDYTRDHQRTKISSESNDAVYILDNSSGQLDERSSRRTRNSRIFGRISDSKKINNVLFEVMFALFRRVSARVCAGVYNLVLGLGGDPRTLRSQGRGKMNWTATLAALGLLGVGVIAGKDPWLNLQDVQGLLFKRQQQPEIIPSARCLVPGTSARGAERFQCASSCKAGSKFQYEPGVSYLFQYRASTASSVSGTSVEEESRHLVSATAVIRVLSACELSLEGNVPLEPRCDGRGRSGTLNTRGCHRGGLRKPVPGPVSNTSQLNPPRFKASGKLTSWILAAEQSYQYSYSRVQLEDARLETSVPGEEERRSQLDAGRQSEFTSALGRHPLQFSYQDGKIDQICPSSHDPAWVVNVKRGVLSVFQNSMGQLTGDYRGHETDVAGTCETSYYHVPTEGSSSVTVRKSKNLKACSHRTDRFISLPSTSYSAPVRSLPLIKSTQDCEQTITANRTLHESFCKEVHLFRPFSNGQNGAVTRVEQRLSFIETRHSAEERPGEEWRPVESPVRASLLFQHPSRTGGNSGSQEELVVSLLNQLRDGMQEDVQADAPRVFASLVRALKTLRYPQLLTLFSRY</sequence>
<evidence type="ECO:0000256" key="2">
    <source>
        <dbReference type="ARBA" id="ARBA00022761"/>
    </source>
</evidence>
<evidence type="ECO:0000313" key="6">
    <source>
        <dbReference type="EMBL" id="CAD7460028.1"/>
    </source>
</evidence>
<accession>A0A7R9NXP1</accession>
<dbReference type="Pfam" id="PF01347">
    <property type="entry name" value="Vitellogenin_N"/>
    <property type="match status" value="1"/>
</dbReference>